<evidence type="ECO:0000256" key="5">
    <source>
        <dbReference type="SAM" id="MobiDB-lite"/>
    </source>
</evidence>
<feature type="region of interest" description="Disordered" evidence="5">
    <location>
        <begin position="46"/>
        <end position="73"/>
    </location>
</feature>
<evidence type="ECO:0000259" key="7">
    <source>
        <dbReference type="PROSITE" id="PS50850"/>
    </source>
</evidence>
<dbReference type="GO" id="GO:0005886">
    <property type="term" value="C:plasma membrane"/>
    <property type="evidence" value="ECO:0007669"/>
    <property type="project" value="TreeGrafter"/>
</dbReference>
<dbReference type="GeneID" id="25307284"/>
<dbReference type="Proteomes" id="UP000053029">
    <property type="component" value="Unassembled WGS sequence"/>
</dbReference>
<gene>
    <name evidence="8" type="ORF">Z517_07794</name>
</gene>
<evidence type="ECO:0000256" key="6">
    <source>
        <dbReference type="SAM" id="Phobius"/>
    </source>
</evidence>
<evidence type="ECO:0000256" key="4">
    <source>
        <dbReference type="ARBA" id="ARBA00023136"/>
    </source>
</evidence>
<evidence type="ECO:0000256" key="1">
    <source>
        <dbReference type="ARBA" id="ARBA00004141"/>
    </source>
</evidence>
<dbReference type="VEuPathDB" id="FungiDB:Z517_07794"/>
<feature type="transmembrane region" description="Helical" evidence="6">
    <location>
        <begin position="462"/>
        <end position="486"/>
    </location>
</feature>
<dbReference type="GO" id="GO:0015244">
    <property type="term" value="F:fluconazole transmembrane transporter activity"/>
    <property type="evidence" value="ECO:0007669"/>
    <property type="project" value="TreeGrafter"/>
</dbReference>
<feature type="transmembrane region" description="Helical" evidence="6">
    <location>
        <begin position="351"/>
        <end position="370"/>
    </location>
</feature>
<proteinExistence type="predicted"/>
<accession>A0A0D2DK13</accession>
<dbReference type="RefSeq" id="XP_013281769.1">
    <property type="nucleotide sequence ID" value="XM_013426315.1"/>
</dbReference>
<dbReference type="PANTHER" id="PTHR23502">
    <property type="entry name" value="MAJOR FACILITATOR SUPERFAMILY"/>
    <property type="match status" value="1"/>
</dbReference>
<dbReference type="PROSITE" id="PS50850">
    <property type="entry name" value="MFS"/>
    <property type="match status" value="1"/>
</dbReference>
<protein>
    <submittedName>
        <fullName evidence="8">Unplaced genomic scaffold supercont1.5, whole genome shotgun sequence</fullName>
    </submittedName>
</protein>
<feature type="transmembrane region" description="Helical" evidence="6">
    <location>
        <begin position="529"/>
        <end position="550"/>
    </location>
</feature>
<dbReference type="InterPro" id="IPR011701">
    <property type="entry name" value="MFS"/>
</dbReference>
<feature type="transmembrane region" description="Helical" evidence="6">
    <location>
        <begin position="152"/>
        <end position="170"/>
    </location>
</feature>
<evidence type="ECO:0000313" key="8">
    <source>
        <dbReference type="EMBL" id="KIW77961.1"/>
    </source>
</evidence>
<comment type="subcellular location">
    <subcellularLocation>
        <location evidence="1">Membrane</location>
        <topology evidence="1">Multi-pass membrane protein</topology>
    </subcellularLocation>
</comment>
<feature type="transmembrane region" description="Helical" evidence="6">
    <location>
        <begin position="248"/>
        <end position="270"/>
    </location>
</feature>
<reference evidence="8 9" key="1">
    <citation type="submission" date="2015-01" db="EMBL/GenBank/DDBJ databases">
        <title>The Genome Sequence of Fonsecaea pedrosoi CBS 271.37.</title>
        <authorList>
            <consortium name="The Broad Institute Genomics Platform"/>
            <person name="Cuomo C."/>
            <person name="de Hoog S."/>
            <person name="Gorbushina A."/>
            <person name="Stielow B."/>
            <person name="Teixiera M."/>
            <person name="Abouelleil A."/>
            <person name="Chapman S.B."/>
            <person name="Priest M."/>
            <person name="Young S.K."/>
            <person name="Wortman J."/>
            <person name="Nusbaum C."/>
            <person name="Birren B."/>
        </authorList>
    </citation>
    <scope>NUCLEOTIDE SEQUENCE [LARGE SCALE GENOMIC DNA]</scope>
    <source>
        <strain evidence="8 9">CBS 271.37</strain>
    </source>
</reference>
<feature type="domain" description="Major facilitator superfamily (MFS) profile" evidence="7">
    <location>
        <begin position="121"/>
        <end position="562"/>
    </location>
</feature>
<dbReference type="AlphaFoldDB" id="A0A0D2DK13"/>
<feature type="compositionally biased region" description="Basic and acidic residues" evidence="5">
    <location>
        <begin position="54"/>
        <end position="70"/>
    </location>
</feature>
<feature type="transmembrane region" description="Helical" evidence="6">
    <location>
        <begin position="434"/>
        <end position="456"/>
    </location>
</feature>
<keyword evidence="3 6" id="KW-1133">Transmembrane helix</keyword>
<dbReference type="PANTHER" id="PTHR23502:SF23">
    <property type="entry name" value="FLUCONAZOLE RESISTANCE PROTEIN 1"/>
    <property type="match status" value="1"/>
</dbReference>
<feature type="transmembrane region" description="Helical" evidence="6">
    <location>
        <begin position="190"/>
        <end position="207"/>
    </location>
</feature>
<dbReference type="EMBL" id="KN846973">
    <property type="protein sequence ID" value="KIW77961.1"/>
    <property type="molecule type" value="Genomic_DNA"/>
</dbReference>
<evidence type="ECO:0000256" key="2">
    <source>
        <dbReference type="ARBA" id="ARBA00022692"/>
    </source>
</evidence>
<keyword evidence="9" id="KW-1185">Reference proteome</keyword>
<keyword evidence="2 6" id="KW-0812">Transmembrane</keyword>
<dbReference type="Gene3D" id="1.20.1250.20">
    <property type="entry name" value="MFS general substrate transporter like domains"/>
    <property type="match status" value="1"/>
</dbReference>
<evidence type="ECO:0000313" key="9">
    <source>
        <dbReference type="Proteomes" id="UP000053029"/>
    </source>
</evidence>
<dbReference type="GO" id="GO:1990961">
    <property type="term" value="P:xenobiotic detoxification by transmembrane export across the plasma membrane"/>
    <property type="evidence" value="ECO:0007669"/>
    <property type="project" value="TreeGrafter"/>
</dbReference>
<dbReference type="Pfam" id="PF07690">
    <property type="entry name" value="MFS_1"/>
    <property type="match status" value="1"/>
</dbReference>
<dbReference type="OrthoDB" id="3357846at2759"/>
<name>A0A0D2DK13_9EURO</name>
<dbReference type="HOGENOM" id="CLU_008455_11_1_1"/>
<evidence type="ECO:0000256" key="3">
    <source>
        <dbReference type="ARBA" id="ARBA00022989"/>
    </source>
</evidence>
<feature type="transmembrane region" description="Helical" evidence="6">
    <location>
        <begin position="120"/>
        <end position="140"/>
    </location>
</feature>
<organism evidence="8 9">
    <name type="scientific">Fonsecaea pedrosoi CBS 271.37</name>
    <dbReference type="NCBI Taxonomy" id="1442368"/>
    <lineage>
        <taxon>Eukaryota</taxon>
        <taxon>Fungi</taxon>
        <taxon>Dikarya</taxon>
        <taxon>Ascomycota</taxon>
        <taxon>Pezizomycotina</taxon>
        <taxon>Eurotiomycetes</taxon>
        <taxon>Chaetothyriomycetidae</taxon>
        <taxon>Chaetothyriales</taxon>
        <taxon>Herpotrichiellaceae</taxon>
        <taxon>Fonsecaea</taxon>
    </lineage>
</organism>
<feature type="transmembrane region" description="Helical" evidence="6">
    <location>
        <begin position="390"/>
        <end position="414"/>
    </location>
</feature>
<keyword evidence="4 6" id="KW-0472">Membrane</keyword>
<sequence>MSSLRDTPAGQFLRLIGFKSWLYYPEEVTGFELPSLPFVSQEVLPPLDEEDHDHDDASEKDVEKDLEKSLPRASSLRLATPPDEVSSAMSQKALTEPIVVSFADDDTDNPRNWSAAKKTWTVTLINVYTFVVYCTASIITPTAGYIVERYNVSVVVASLGLSMYVVGYGTGPMFFSPLSEVASIGRNPPYLYSFIAFFLVSIGLAFVDNFPGLIILRFLQGWFGSPCLASGAASIDDVYDMYSAPYGYIWWVASMYCGPAFGPLLAGYAVTENWRWPLYEVVMMGGVVLVFLPFLPETSPQTILLRRAQRLRKATGNNSYRAPCELTPLAFGKMLHEALNKPLEITAKDPAILYACVYGSIVYATYYSFFEAFPLVYLGTYGMSLGGMGLVFTSLTVGCICGLALYYVYITYHFIPRARIHHREKGAPVAQEQWLLPGLFGVWGPPIGLLLFAWTARANIHWIVPTLGIAIFAFSTFFIFQALICYVPLSYPRHVASLFAANDCARSLLAAAFVQFSRQMYSRLGIDRGVSLVAGLSVVGIFGMYGLYFYGARLRARSRFTG</sequence>
<dbReference type="InterPro" id="IPR020846">
    <property type="entry name" value="MFS_dom"/>
</dbReference>
<dbReference type="SUPFAM" id="SSF103473">
    <property type="entry name" value="MFS general substrate transporter"/>
    <property type="match status" value="1"/>
</dbReference>
<dbReference type="InterPro" id="IPR036259">
    <property type="entry name" value="MFS_trans_sf"/>
</dbReference>
<feature type="transmembrane region" description="Helical" evidence="6">
    <location>
        <begin position="276"/>
        <end position="295"/>
    </location>
</feature>